<evidence type="ECO:0000259" key="5">
    <source>
        <dbReference type="PROSITE" id="PS50958"/>
    </source>
</evidence>
<dbReference type="InterPro" id="IPR039942">
    <property type="entry name" value="SBSPO"/>
</dbReference>
<dbReference type="PROSITE" id="PS50092">
    <property type="entry name" value="TSP1"/>
    <property type="match status" value="1"/>
</dbReference>
<accession>A0A913Y682</accession>
<dbReference type="InterPro" id="IPR001212">
    <property type="entry name" value="Somatomedin_B_dom"/>
</dbReference>
<proteinExistence type="predicted"/>
<dbReference type="PANTHER" id="PTHR20920:SF5">
    <property type="entry name" value="SMB DOMAIN-CONTAINING PROTEIN"/>
    <property type="match status" value="1"/>
</dbReference>
<dbReference type="PANTHER" id="PTHR20920">
    <property type="entry name" value="RPE-SPONDIN"/>
    <property type="match status" value="1"/>
</dbReference>
<keyword evidence="2" id="KW-1015">Disulfide bond</keyword>
<protein>
    <recommendedName>
        <fullName evidence="5">SMB domain-containing protein</fullName>
    </recommendedName>
</protein>
<reference evidence="6" key="1">
    <citation type="submission" date="2022-11" db="UniProtKB">
        <authorList>
            <consortium name="EnsemblMetazoa"/>
        </authorList>
    </citation>
    <scope>IDENTIFICATION</scope>
</reference>
<dbReference type="OMA" id="TRDCCED"/>
<dbReference type="EnsemblMetazoa" id="XM_021059138.2">
    <property type="protein sequence ID" value="XP_020914797.1"/>
    <property type="gene ID" value="LOC110252330"/>
</dbReference>
<dbReference type="InterPro" id="IPR036383">
    <property type="entry name" value="TSP1_rpt_sf"/>
</dbReference>
<dbReference type="KEGG" id="epa:110252330"/>
<keyword evidence="1 4" id="KW-0732">Signal</keyword>
<evidence type="ECO:0000256" key="3">
    <source>
        <dbReference type="ARBA" id="ARBA00023180"/>
    </source>
</evidence>
<dbReference type="Gene3D" id="2.20.100.10">
    <property type="entry name" value="Thrombospondin type-1 (TSP1) repeat"/>
    <property type="match status" value="1"/>
</dbReference>
<dbReference type="InterPro" id="IPR056801">
    <property type="entry name" value="SBSPON_C"/>
</dbReference>
<feature type="chain" id="PRO_5037940813" description="SMB domain-containing protein" evidence="4">
    <location>
        <begin position="22"/>
        <end position="278"/>
    </location>
</feature>
<keyword evidence="7" id="KW-1185">Reference proteome</keyword>
<dbReference type="OrthoDB" id="98591at2759"/>
<name>A0A913Y682_EXADI</name>
<evidence type="ECO:0000313" key="6">
    <source>
        <dbReference type="EnsemblMetazoa" id="XP_020914797.1"/>
    </source>
</evidence>
<dbReference type="Pfam" id="PF19028">
    <property type="entry name" value="TSP1_spondin"/>
    <property type="match status" value="1"/>
</dbReference>
<dbReference type="InterPro" id="IPR000884">
    <property type="entry name" value="TSP1_rpt"/>
</dbReference>
<feature type="domain" description="SMB" evidence="5">
    <location>
        <begin position="38"/>
        <end position="85"/>
    </location>
</feature>
<dbReference type="PROSITE" id="PS50958">
    <property type="entry name" value="SMB_2"/>
    <property type="match status" value="1"/>
</dbReference>
<sequence>MKRAVLAFVCVFAVYSSVVSGQCDQRDRDGPLTCCIGRNSTCAVERYDLKSDDGRPRRKVCFCDAFCELAGDCCPDFERVKKECKIQVYAQECVVSTWSRWTSCSHRCGVGRQKRHRDVIVKPSRDGGKTCPPLRQRRGCFLKHCGDAAGMARVLPRKFKRFPSKYEKILPAKTKQLFQEERKKRPSYCAHFKVESKHPYCQGTWAKNLDLVKPVCVECQDSVMDDKGHCKGHGVLAELTSWDAVDIYSCHGEWRRISPLIPNCKCNDEENFNNFIFV</sequence>
<evidence type="ECO:0000256" key="2">
    <source>
        <dbReference type="ARBA" id="ARBA00023157"/>
    </source>
</evidence>
<evidence type="ECO:0000313" key="7">
    <source>
        <dbReference type="Proteomes" id="UP000887567"/>
    </source>
</evidence>
<dbReference type="RefSeq" id="XP_020914797.1">
    <property type="nucleotide sequence ID" value="XM_021059138.2"/>
</dbReference>
<dbReference type="AlphaFoldDB" id="A0A913Y682"/>
<dbReference type="SUPFAM" id="SSF82895">
    <property type="entry name" value="TSP-1 type 1 repeat"/>
    <property type="match status" value="1"/>
</dbReference>
<feature type="signal peptide" evidence="4">
    <location>
        <begin position="1"/>
        <end position="21"/>
    </location>
</feature>
<dbReference type="GeneID" id="110252330"/>
<organism evidence="6 7">
    <name type="scientific">Exaiptasia diaphana</name>
    <name type="common">Tropical sea anemone</name>
    <name type="synonym">Aiptasia pulchella</name>
    <dbReference type="NCBI Taxonomy" id="2652724"/>
    <lineage>
        <taxon>Eukaryota</taxon>
        <taxon>Metazoa</taxon>
        <taxon>Cnidaria</taxon>
        <taxon>Anthozoa</taxon>
        <taxon>Hexacorallia</taxon>
        <taxon>Actiniaria</taxon>
        <taxon>Aiptasiidae</taxon>
        <taxon>Exaiptasia</taxon>
    </lineage>
</organism>
<dbReference type="SMART" id="SM00209">
    <property type="entry name" value="TSP1"/>
    <property type="match status" value="1"/>
</dbReference>
<dbReference type="Pfam" id="PF25031">
    <property type="entry name" value="SBSPON_C"/>
    <property type="match status" value="1"/>
</dbReference>
<evidence type="ECO:0000256" key="1">
    <source>
        <dbReference type="ARBA" id="ARBA00022729"/>
    </source>
</evidence>
<dbReference type="Proteomes" id="UP000887567">
    <property type="component" value="Unplaced"/>
</dbReference>
<keyword evidence="3" id="KW-0325">Glycoprotein</keyword>
<evidence type="ECO:0000256" key="4">
    <source>
        <dbReference type="SAM" id="SignalP"/>
    </source>
</evidence>
<dbReference type="InterPro" id="IPR044004">
    <property type="entry name" value="TSP1_spondin_dom"/>
</dbReference>